<organism evidence="2 3">
    <name type="scientific">Halteria grandinella</name>
    <dbReference type="NCBI Taxonomy" id="5974"/>
    <lineage>
        <taxon>Eukaryota</taxon>
        <taxon>Sar</taxon>
        <taxon>Alveolata</taxon>
        <taxon>Ciliophora</taxon>
        <taxon>Intramacronucleata</taxon>
        <taxon>Spirotrichea</taxon>
        <taxon>Stichotrichia</taxon>
        <taxon>Sporadotrichida</taxon>
        <taxon>Halteriidae</taxon>
        <taxon>Halteria</taxon>
    </lineage>
</organism>
<sequence length="97" mass="11041">MKIPCVPKLLASELSTLVRAKRLLTEGQGRERMAEAIQRESEALHQIWVSKEFPDKMMAYLLQLQFKSKEPTKATTQSQQDILKGGNKARFNGQPKL</sequence>
<dbReference type="EMBL" id="RRYP01012511">
    <property type="protein sequence ID" value="TNV77060.1"/>
    <property type="molecule type" value="Genomic_DNA"/>
</dbReference>
<evidence type="ECO:0000256" key="1">
    <source>
        <dbReference type="SAM" id="MobiDB-lite"/>
    </source>
</evidence>
<name>A0A8J8T063_HALGN</name>
<proteinExistence type="predicted"/>
<dbReference type="AlphaFoldDB" id="A0A8J8T063"/>
<gene>
    <name evidence="2" type="ORF">FGO68_gene17482</name>
</gene>
<reference evidence="2" key="1">
    <citation type="submission" date="2019-06" db="EMBL/GenBank/DDBJ databases">
        <authorList>
            <person name="Zheng W."/>
        </authorList>
    </citation>
    <scope>NUCLEOTIDE SEQUENCE</scope>
    <source>
        <strain evidence="2">QDHG01</strain>
    </source>
</reference>
<evidence type="ECO:0000313" key="2">
    <source>
        <dbReference type="EMBL" id="TNV77060.1"/>
    </source>
</evidence>
<dbReference type="InterPro" id="IPR014748">
    <property type="entry name" value="Enoyl-CoA_hydra_C"/>
</dbReference>
<keyword evidence="3" id="KW-1185">Reference proteome</keyword>
<evidence type="ECO:0000313" key="3">
    <source>
        <dbReference type="Proteomes" id="UP000785679"/>
    </source>
</evidence>
<dbReference type="Gene3D" id="1.10.12.10">
    <property type="entry name" value="Lyase 2-enoyl-coa Hydratase, Chain A, domain 2"/>
    <property type="match status" value="1"/>
</dbReference>
<protein>
    <submittedName>
        <fullName evidence="2">Uncharacterized protein</fullName>
    </submittedName>
</protein>
<feature type="region of interest" description="Disordered" evidence="1">
    <location>
        <begin position="70"/>
        <end position="97"/>
    </location>
</feature>
<comment type="caution">
    <text evidence="2">The sequence shown here is derived from an EMBL/GenBank/DDBJ whole genome shotgun (WGS) entry which is preliminary data.</text>
</comment>
<accession>A0A8J8T063</accession>
<dbReference type="Proteomes" id="UP000785679">
    <property type="component" value="Unassembled WGS sequence"/>
</dbReference>